<comment type="similarity">
    <text evidence="1 3">Belongs to the type-B carboxylesterase/lipase family.</text>
</comment>
<protein>
    <recommendedName>
        <fullName evidence="3">Carboxylic ester hydrolase</fullName>
        <ecNumber evidence="3">3.1.1.-</ecNumber>
    </recommendedName>
</protein>
<evidence type="ECO:0000259" key="4">
    <source>
        <dbReference type="Pfam" id="PF00135"/>
    </source>
</evidence>
<name>A0A0D7B1W8_9AGAR</name>
<dbReference type="Pfam" id="PF00135">
    <property type="entry name" value="COesterase"/>
    <property type="match status" value="1"/>
</dbReference>
<dbReference type="Gene3D" id="3.40.50.1820">
    <property type="entry name" value="alpha/beta hydrolase"/>
    <property type="match status" value="1"/>
</dbReference>
<dbReference type="Proteomes" id="UP000054007">
    <property type="component" value="Unassembled WGS sequence"/>
</dbReference>
<dbReference type="OrthoDB" id="408631at2759"/>
<dbReference type="PROSITE" id="PS00941">
    <property type="entry name" value="CARBOXYLESTERASE_B_2"/>
    <property type="match status" value="1"/>
</dbReference>
<keyword evidence="2 3" id="KW-0378">Hydrolase</keyword>
<evidence type="ECO:0000256" key="1">
    <source>
        <dbReference type="ARBA" id="ARBA00005964"/>
    </source>
</evidence>
<evidence type="ECO:0000256" key="3">
    <source>
        <dbReference type="RuleBase" id="RU361235"/>
    </source>
</evidence>
<dbReference type="InterPro" id="IPR050309">
    <property type="entry name" value="Type-B_Carboxylest/Lipase"/>
</dbReference>
<organism evidence="5 6">
    <name type="scientific">Cylindrobasidium torrendii FP15055 ss-10</name>
    <dbReference type="NCBI Taxonomy" id="1314674"/>
    <lineage>
        <taxon>Eukaryota</taxon>
        <taxon>Fungi</taxon>
        <taxon>Dikarya</taxon>
        <taxon>Basidiomycota</taxon>
        <taxon>Agaricomycotina</taxon>
        <taxon>Agaricomycetes</taxon>
        <taxon>Agaricomycetidae</taxon>
        <taxon>Agaricales</taxon>
        <taxon>Marasmiineae</taxon>
        <taxon>Physalacriaceae</taxon>
        <taxon>Cylindrobasidium</taxon>
    </lineage>
</organism>
<reference evidence="5 6" key="1">
    <citation type="journal article" date="2015" name="Fungal Genet. Biol.">
        <title>Evolution of novel wood decay mechanisms in Agaricales revealed by the genome sequences of Fistulina hepatica and Cylindrobasidium torrendii.</title>
        <authorList>
            <person name="Floudas D."/>
            <person name="Held B.W."/>
            <person name="Riley R."/>
            <person name="Nagy L.G."/>
            <person name="Koehler G."/>
            <person name="Ransdell A.S."/>
            <person name="Younus H."/>
            <person name="Chow J."/>
            <person name="Chiniquy J."/>
            <person name="Lipzen A."/>
            <person name="Tritt A."/>
            <person name="Sun H."/>
            <person name="Haridas S."/>
            <person name="LaButti K."/>
            <person name="Ohm R.A."/>
            <person name="Kues U."/>
            <person name="Blanchette R.A."/>
            <person name="Grigoriev I.V."/>
            <person name="Minto R.E."/>
            <person name="Hibbett D.S."/>
        </authorList>
    </citation>
    <scope>NUCLEOTIDE SEQUENCE [LARGE SCALE GENOMIC DNA]</scope>
    <source>
        <strain evidence="5 6">FP15055 ss-10</strain>
    </source>
</reference>
<feature type="domain" description="Carboxylesterase type B" evidence="4">
    <location>
        <begin position="22"/>
        <end position="510"/>
    </location>
</feature>
<gene>
    <name evidence="5" type="ORF">CYLTODRAFT_468594</name>
</gene>
<dbReference type="ESTHER" id="9homo-a0a0d7b1w8">
    <property type="family name" value="Fungal_carboxylesterase_lipase"/>
</dbReference>
<dbReference type="InterPro" id="IPR029058">
    <property type="entry name" value="AB_hydrolase_fold"/>
</dbReference>
<evidence type="ECO:0000313" key="6">
    <source>
        <dbReference type="Proteomes" id="UP000054007"/>
    </source>
</evidence>
<evidence type="ECO:0000313" key="5">
    <source>
        <dbReference type="EMBL" id="KIY64477.1"/>
    </source>
</evidence>
<accession>A0A0D7B1W8</accession>
<feature type="chain" id="PRO_5026375580" description="Carboxylic ester hydrolase" evidence="3">
    <location>
        <begin position="18"/>
        <end position="542"/>
    </location>
</feature>
<proteinExistence type="inferred from homology"/>
<dbReference type="EMBL" id="KN880634">
    <property type="protein sequence ID" value="KIY64477.1"/>
    <property type="molecule type" value="Genomic_DNA"/>
</dbReference>
<sequence length="542" mass="58113">MLRALSLLGLLSSVALAQTLDAPVVDLGYATYRGVYTGNLTRFEGIRYAAPPIGDLRWRAPQAPENSSNVVQNATRIPAQCPQGGSGISTTETNPFLDAQGNSTSFKHSRRADDPLASSEDCLYLSVYTPGFLNPSSKLPVVFWIHGGGYIIGSGELDSSYDLVPESNGEVIVVSIQYRLGLFGFLAGQSVKDSGDLNTGLLDQRLALQWTQEHISKFGGDPDQVTIWGVSAGGGSVLQHVIADGGHTNPPLFKRAMISSLFLPSQFPFNGALPEFWYNQVLKGAGCTGTDDELDCLRKVDTTVLQDLDVSLSESAFAGTYGLVPVVDGELIQQSPTAALIGRNINGEGLLAVTNANEGPIFINPNISISYNVAGYLHQFFPLLSEDNIREAAQIYATLVGDGSAQGNVTQIAAIVADSIFLCPSYNVLHAFDNLGYKAEFAVPPAFHGRDTAYYFPSGAATPEYINANFSAAFSGSFISFALSGSPTQTSLPEWPVFGSGRAEMLFNATEAGDPVFEIIQRDAAQLDRCEFWKQVRNETGQ</sequence>
<feature type="signal peptide" evidence="3">
    <location>
        <begin position="1"/>
        <end position="17"/>
    </location>
</feature>
<evidence type="ECO:0000256" key="2">
    <source>
        <dbReference type="ARBA" id="ARBA00022801"/>
    </source>
</evidence>
<dbReference type="STRING" id="1314674.A0A0D7B1W8"/>
<dbReference type="EC" id="3.1.1.-" evidence="3"/>
<dbReference type="PANTHER" id="PTHR11559">
    <property type="entry name" value="CARBOXYLESTERASE"/>
    <property type="match status" value="1"/>
</dbReference>
<dbReference type="GO" id="GO:0016787">
    <property type="term" value="F:hydrolase activity"/>
    <property type="evidence" value="ECO:0007669"/>
    <property type="project" value="UniProtKB-KW"/>
</dbReference>
<dbReference type="InterPro" id="IPR019819">
    <property type="entry name" value="Carboxylesterase_B_CS"/>
</dbReference>
<dbReference type="InterPro" id="IPR019826">
    <property type="entry name" value="Carboxylesterase_B_AS"/>
</dbReference>
<dbReference type="InterPro" id="IPR002018">
    <property type="entry name" value="CarbesteraseB"/>
</dbReference>
<keyword evidence="3" id="KW-0732">Signal</keyword>
<dbReference type="SUPFAM" id="SSF53474">
    <property type="entry name" value="alpha/beta-Hydrolases"/>
    <property type="match status" value="1"/>
</dbReference>
<dbReference type="PROSITE" id="PS00122">
    <property type="entry name" value="CARBOXYLESTERASE_B_1"/>
    <property type="match status" value="1"/>
</dbReference>
<dbReference type="AlphaFoldDB" id="A0A0D7B1W8"/>
<keyword evidence="6" id="KW-1185">Reference proteome</keyword>